<dbReference type="GO" id="GO:0016853">
    <property type="term" value="F:isomerase activity"/>
    <property type="evidence" value="ECO:0007669"/>
    <property type="project" value="UniProtKB-KW"/>
</dbReference>
<dbReference type="Gene3D" id="3.40.50.2000">
    <property type="entry name" value="Glycogen Phosphorylase B"/>
    <property type="match status" value="1"/>
</dbReference>
<dbReference type="PANTHER" id="PTHR43174:SF1">
    <property type="entry name" value="UDP-N-ACETYLGLUCOSAMINE 2-EPIMERASE"/>
    <property type="match status" value="1"/>
</dbReference>
<dbReference type="Proteomes" id="UP000295525">
    <property type="component" value="Unassembled WGS sequence"/>
</dbReference>
<comment type="caution">
    <text evidence="3">The sequence shown here is derived from an EMBL/GenBank/DDBJ whole genome shotgun (WGS) entry which is preliminary data.</text>
</comment>
<dbReference type="PANTHER" id="PTHR43174">
    <property type="entry name" value="UDP-N-ACETYLGLUCOSAMINE 2-EPIMERASE"/>
    <property type="match status" value="1"/>
</dbReference>
<dbReference type="Pfam" id="PF02350">
    <property type="entry name" value="Epimerase_2"/>
    <property type="match status" value="1"/>
</dbReference>
<evidence type="ECO:0000313" key="4">
    <source>
        <dbReference type="Proteomes" id="UP000295525"/>
    </source>
</evidence>
<evidence type="ECO:0000259" key="2">
    <source>
        <dbReference type="Pfam" id="PF02350"/>
    </source>
</evidence>
<keyword evidence="1" id="KW-0413">Isomerase</keyword>
<dbReference type="SUPFAM" id="SSF53756">
    <property type="entry name" value="UDP-Glycosyltransferase/glycogen phosphorylase"/>
    <property type="match status" value="1"/>
</dbReference>
<comment type="similarity">
    <text evidence="1">Belongs to the UDP-N-acetylglucosamine 2-epimerase family.</text>
</comment>
<evidence type="ECO:0000313" key="3">
    <source>
        <dbReference type="EMBL" id="TCT09072.1"/>
    </source>
</evidence>
<dbReference type="EMBL" id="SMAJ01000004">
    <property type="protein sequence ID" value="TCT09072.1"/>
    <property type="molecule type" value="Genomic_DNA"/>
</dbReference>
<feature type="domain" description="UDP-N-acetylglucosamine 2-epimerase" evidence="2">
    <location>
        <begin position="2"/>
        <end position="198"/>
    </location>
</feature>
<dbReference type="InterPro" id="IPR003331">
    <property type="entry name" value="UDP_GlcNAc_Epimerase_2_dom"/>
</dbReference>
<reference evidence="3 4" key="1">
    <citation type="submission" date="2019-03" db="EMBL/GenBank/DDBJ databases">
        <title>Genomic Encyclopedia of Type Strains, Phase IV (KMG-IV): sequencing the most valuable type-strain genomes for metagenomic binning, comparative biology and taxonomic classification.</title>
        <authorList>
            <person name="Goeker M."/>
        </authorList>
    </citation>
    <scope>NUCLEOTIDE SEQUENCE [LARGE SCALE GENOMIC DNA]</scope>
    <source>
        <strain evidence="3 4">DSM 24591</strain>
    </source>
</reference>
<accession>A0A4R3M7L8</accession>
<proteinExistence type="inferred from homology"/>
<keyword evidence="4" id="KW-1185">Reference proteome</keyword>
<dbReference type="InterPro" id="IPR029767">
    <property type="entry name" value="WecB-like"/>
</dbReference>
<protein>
    <submittedName>
        <fullName evidence="3">UDP-N-acetylglucosamine 2-epimerase</fullName>
    </submittedName>
</protein>
<name>A0A4R3M7L8_9BURK</name>
<gene>
    <name evidence="3" type="ORF">EDC26_104232</name>
</gene>
<dbReference type="AlphaFoldDB" id="A0A4R3M7L8"/>
<organism evidence="3 4">
    <name type="scientific">Paralcaligenes ureilyticus</name>
    <dbReference type="NCBI Taxonomy" id="627131"/>
    <lineage>
        <taxon>Bacteria</taxon>
        <taxon>Pseudomonadati</taxon>
        <taxon>Pseudomonadota</taxon>
        <taxon>Betaproteobacteria</taxon>
        <taxon>Burkholderiales</taxon>
        <taxon>Alcaligenaceae</taxon>
        <taxon>Paralcaligenes</taxon>
    </lineage>
</organism>
<evidence type="ECO:0000256" key="1">
    <source>
        <dbReference type="RuleBase" id="RU003513"/>
    </source>
</evidence>
<sequence length="206" mass="23071">MNLSNEGIRGERVRLVGDVMFDAVKLFGKIAEQRSSILDRLELQKGGYILVTLHRQENVDDPKRLASIIQGLSRSQRPVVFPLHPRTRKRITEFGIELDSPIRVIDPIGYLDMMLLERNARVIATDSGGVQKEAYFHGVPCLTLRDETEWVELVDIGVNRVVGADSNAIGKALCEHEFDFAPTNIYGSGVSAEEIVGYMMRAMNND</sequence>